<dbReference type="InterPro" id="IPR050680">
    <property type="entry name" value="YpeA/RimI_acetyltransf"/>
</dbReference>
<dbReference type="PANTHER" id="PTHR43420:SF12">
    <property type="entry name" value="N-ACETYLTRANSFERASE DOMAIN-CONTAINING PROTEIN"/>
    <property type="match status" value="1"/>
</dbReference>
<protein>
    <submittedName>
        <fullName evidence="4">Acetyltransferase (GNAT) family protein</fullName>
    </submittedName>
</protein>
<dbReference type="InterPro" id="IPR016181">
    <property type="entry name" value="Acyl_CoA_acyltransferase"/>
</dbReference>
<organism evidence="4 5">
    <name type="scientific">Kineothrix alysoides</name>
    <dbReference type="NCBI Taxonomy" id="1469948"/>
    <lineage>
        <taxon>Bacteria</taxon>
        <taxon>Bacillati</taxon>
        <taxon>Bacillota</taxon>
        <taxon>Clostridia</taxon>
        <taxon>Lachnospirales</taxon>
        <taxon>Lachnospiraceae</taxon>
        <taxon>Kineothrix</taxon>
    </lineage>
</organism>
<evidence type="ECO:0000256" key="2">
    <source>
        <dbReference type="ARBA" id="ARBA00023315"/>
    </source>
</evidence>
<keyword evidence="2" id="KW-0012">Acyltransferase</keyword>
<evidence type="ECO:0000313" key="5">
    <source>
        <dbReference type="Proteomes" id="UP000295718"/>
    </source>
</evidence>
<dbReference type="Gene3D" id="3.40.630.30">
    <property type="match status" value="1"/>
</dbReference>
<dbReference type="SUPFAM" id="SSF55729">
    <property type="entry name" value="Acyl-CoA N-acyltransferases (Nat)"/>
    <property type="match status" value="1"/>
</dbReference>
<evidence type="ECO:0000313" key="4">
    <source>
        <dbReference type="EMBL" id="TCL59846.1"/>
    </source>
</evidence>
<sequence>MLLRKYVREDLDSIAQINPFAAVQLQYNQSILPENIVCAECDGSVIGVGFLLLHQTLETQKLQITFSTYTDNEHQDNIEADGLLMDGLINRFHQIKKEKPDITVRLRECCETDEIDDMQFFIHKGFSIHSAIPVLKYDLTKEIAHYKIPEAITIQKLTFDETNMKAYLDADSLSSREWEYECEADIWFNTGDPSFSCYAAICDGKIIGAISIWNISEERAATENIFVIPEFRRKNIARELISTALEELKNSNLKIATLSVNGANLPAMKLYLSSGYSLYYNLIEMLCE</sequence>
<gene>
    <name evidence="4" type="ORF">EDD76_10333</name>
</gene>
<comment type="caution">
    <text evidence="4">The sequence shown here is derived from an EMBL/GenBank/DDBJ whole genome shotgun (WGS) entry which is preliminary data.</text>
</comment>
<dbReference type="PROSITE" id="PS51186">
    <property type="entry name" value="GNAT"/>
    <property type="match status" value="1"/>
</dbReference>
<dbReference type="GO" id="GO:0016747">
    <property type="term" value="F:acyltransferase activity, transferring groups other than amino-acyl groups"/>
    <property type="evidence" value="ECO:0007669"/>
    <property type="project" value="InterPro"/>
</dbReference>
<accession>A0A4R1R357</accession>
<dbReference type="AlphaFoldDB" id="A0A4R1R357"/>
<reference evidence="4 5" key="1">
    <citation type="submission" date="2019-03" db="EMBL/GenBank/DDBJ databases">
        <title>Genomic Encyclopedia of Type Strains, Phase IV (KMG-IV): sequencing the most valuable type-strain genomes for metagenomic binning, comparative biology and taxonomic classification.</title>
        <authorList>
            <person name="Goeker M."/>
        </authorList>
    </citation>
    <scope>NUCLEOTIDE SEQUENCE [LARGE SCALE GENOMIC DNA]</scope>
    <source>
        <strain evidence="4 5">DSM 100556</strain>
    </source>
</reference>
<keyword evidence="5" id="KW-1185">Reference proteome</keyword>
<dbReference type="PANTHER" id="PTHR43420">
    <property type="entry name" value="ACETYLTRANSFERASE"/>
    <property type="match status" value="1"/>
</dbReference>
<keyword evidence="1 4" id="KW-0808">Transferase</keyword>
<dbReference type="EMBL" id="SLUO01000003">
    <property type="protein sequence ID" value="TCL59846.1"/>
    <property type="molecule type" value="Genomic_DNA"/>
</dbReference>
<dbReference type="CDD" id="cd04301">
    <property type="entry name" value="NAT_SF"/>
    <property type="match status" value="1"/>
</dbReference>
<evidence type="ECO:0000256" key="1">
    <source>
        <dbReference type="ARBA" id="ARBA00022679"/>
    </source>
</evidence>
<dbReference type="InterPro" id="IPR000182">
    <property type="entry name" value="GNAT_dom"/>
</dbReference>
<dbReference type="Proteomes" id="UP000295718">
    <property type="component" value="Unassembled WGS sequence"/>
</dbReference>
<proteinExistence type="predicted"/>
<dbReference type="STRING" id="1469948.GCA_000732725_01025"/>
<evidence type="ECO:0000259" key="3">
    <source>
        <dbReference type="PROSITE" id="PS51186"/>
    </source>
</evidence>
<dbReference type="Pfam" id="PF00583">
    <property type="entry name" value="Acetyltransf_1"/>
    <property type="match status" value="1"/>
</dbReference>
<dbReference type="RefSeq" id="WP_051869293.1">
    <property type="nucleotide sequence ID" value="NZ_JPNB01000001.1"/>
</dbReference>
<feature type="domain" description="N-acetyltransferase" evidence="3">
    <location>
        <begin position="152"/>
        <end position="288"/>
    </location>
</feature>
<name>A0A4R1R357_9FIRM</name>